<dbReference type="RefSeq" id="WP_244717203.1">
    <property type="nucleotide sequence ID" value="NZ_CP095072.1"/>
</dbReference>
<organism evidence="1 2">
    <name type="scientific">Gracilibacillus caseinilyticus</name>
    <dbReference type="NCBI Taxonomy" id="2932256"/>
    <lineage>
        <taxon>Bacteria</taxon>
        <taxon>Bacillati</taxon>
        <taxon>Bacillota</taxon>
        <taxon>Bacilli</taxon>
        <taxon>Bacillales</taxon>
        <taxon>Bacillaceae</taxon>
        <taxon>Gracilibacillus</taxon>
    </lineage>
</organism>
<name>A0ABY4ETK5_9BACI</name>
<accession>A0ABY4ETK5</accession>
<evidence type="ECO:0000313" key="1">
    <source>
        <dbReference type="EMBL" id="UOQ47754.1"/>
    </source>
</evidence>
<dbReference type="Proteomes" id="UP000831782">
    <property type="component" value="Chromosome"/>
</dbReference>
<proteinExistence type="predicted"/>
<dbReference type="EMBL" id="CP095072">
    <property type="protein sequence ID" value="UOQ47754.1"/>
    <property type="molecule type" value="Genomic_DNA"/>
</dbReference>
<evidence type="ECO:0000313" key="2">
    <source>
        <dbReference type="Proteomes" id="UP000831782"/>
    </source>
</evidence>
<sequence>MYSIGIRVLPTKKTPKIYYAVVKIDGDEFEVVRNSFLNIPVSIDVPEQLAFIRTNFLAIILEFEVTHAGLRISESIAQTPSVYRMHIEGVIQELFANSSIQKYSVLKIPQMSRLLEDKHIKDYIEAKKIFAEDNDWKSYKQEERESILASVASSCL</sequence>
<gene>
    <name evidence="1" type="ORF">MUN88_17120</name>
</gene>
<reference evidence="1 2" key="1">
    <citation type="submission" date="2022-04" db="EMBL/GenBank/DDBJ databases">
        <title>Gracilibacillus sp. isolated from saltern.</title>
        <authorList>
            <person name="Won M."/>
            <person name="Lee C.-M."/>
            <person name="Woen H.-Y."/>
            <person name="Kwon S.-W."/>
        </authorList>
    </citation>
    <scope>NUCLEOTIDE SEQUENCE [LARGE SCALE GENOMIC DNA]</scope>
    <source>
        <strain evidence="1 2">SSWR10-1</strain>
    </source>
</reference>
<keyword evidence="2" id="KW-1185">Reference proteome</keyword>
<protein>
    <submittedName>
        <fullName evidence="1">Uncharacterized protein</fullName>
    </submittedName>
</protein>